<feature type="signal peptide" evidence="4">
    <location>
        <begin position="1"/>
        <end position="21"/>
    </location>
</feature>
<evidence type="ECO:0000256" key="2">
    <source>
        <dbReference type="ARBA" id="ARBA00022679"/>
    </source>
</evidence>
<name>A0A438DZN4_VITVI</name>
<evidence type="ECO:0000313" key="5">
    <source>
        <dbReference type="EMBL" id="RVW40847.1"/>
    </source>
</evidence>
<sequence>MLGAVFYSIAVLLATLYGVDLVEPASHFLEAARETLASGKLMFSDMHKAANFYCVPLQITVSINLQI</sequence>
<evidence type="ECO:0000256" key="1">
    <source>
        <dbReference type="ARBA" id="ARBA00022603"/>
    </source>
</evidence>
<accession>A0A438DZN4</accession>
<dbReference type="AlphaFoldDB" id="A0A438DZN4"/>
<comment type="caution">
    <text evidence="5">The sequence shown here is derived from an EMBL/GenBank/DDBJ whole genome shotgun (WGS) entry which is preliminary data.</text>
</comment>
<organism evidence="5 6">
    <name type="scientific">Vitis vinifera</name>
    <name type="common">Grape</name>
    <dbReference type="NCBI Taxonomy" id="29760"/>
    <lineage>
        <taxon>Eukaryota</taxon>
        <taxon>Viridiplantae</taxon>
        <taxon>Streptophyta</taxon>
        <taxon>Embryophyta</taxon>
        <taxon>Tracheophyta</taxon>
        <taxon>Spermatophyta</taxon>
        <taxon>Magnoliopsida</taxon>
        <taxon>eudicotyledons</taxon>
        <taxon>Gunneridae</taxon>
        <taxon>Pentapetalae</taxon>
        <taxon>rosids</taxon>
        <taxon>Vitales</taxon>
        <taxon>Vitaceae</taxon>
        <taxon>Viteae</taxon>
        <taxon>Vitis</taxon>
    </lineage>
</organism>
<keyword evidence="1 5" id="KW-0489">Methyltransferase</keyword>
<evidence type="ECO:0000256" key="3">
    <source>
        <dbReference type="ARBA" id="ARBA00022691"/>
    </source>
</evidence>
<keyword evidence="2 5" id="KW-0808">Transferase</keyword>
<dbReference type="Proteomes" id="UP000288805">
    <property type="component" value="Unassembled WGS sequence"/>
</dbReference>
<proteinExistence type="predicted"/>
<feature type="chain" id="PRO_5019047021" evidence="4">
    <location>
        <begin position="22"/>
        <end position="67"/>
    </location>
</feature>
<protein>
    <submittedName>
        <fullName evidence="5">Alpha N-terminal protein methyltransferase 1</fullName>
    </submittedName>
</protein>
<evidence type="ECO:0000256" key="4">
    <source>
        <dbReference type="SAM" id="SignalP"/>
    </source>
</evidence>
<dbReference type="EMBL" id="QGNW01001451">
    <property type="protein sequence ID" value="RVW40847.1"/>
    <property type="molecule type" value="Genomic_DNA"/>
</dbReference>
<dbReference type="GO" id="GO:0032259">
    <property type="term" value="P:methylation"/>
    <property type="evidence" value="ECO:0007669"/>
    <property type="project" value="UniProtKB-KW"/>
</dbReference>
<reference evidence="5 6" key="1">
    <citation type="journal article" date="2018" name="PLoS Genet.">
        <title>Population sequencing reveals clonal diversity and ancestral inbreeding in the grapevine cultivar Chardonnay.</title>
        <authorList>
            <person name="Roach M.J."/>
            <person name="Johnson D.L."/>
            <person name="Bohlmann J."/>
            <person name="van Vuuren H.J."/>
            <person name="Jones S.J."/>
            <person name="Pretorius I.S."/>
            <person name="Schmidt S.A."/>
            <person name="Borneman A.R."/>
        </authorList>
    </citation>
    <scope>NUCLEOTIDE SEQUENCE [LARGE SCALE GENOMIC DNA]</scope>
    <source>
        <strain evidence="6">cv. Chardonnay</strain>
        <tissue evidence="5">Leaf</tissue>
    </source>
</reference>
<dbReference type="GO" id="GO:0008276">
    <property type="term" value="F:protein methyltransferase activity"/>
    <property type="evidence" value="ECO:0007669"/>
    <property type="project" value="UniProtKB-ARBA"/>
</dbReference>
<dbReference type="Pfam" id="PF05891">
    <property type="entry name" value="Methyltransf_PK"/>
    <property type="match status" value="1"/>
</dbReference>
<dbReference type="InterPro" id="IPR008576">
    <property type="entry name" value="MeTrfase_NTM1"/>
</dbReference>
<gene>
    <name evidence="5" type="primary">Os03g0780900_1</name>
    <name evidence="5" type="ORF">CK203_102603</name>
</gene>
<dbReference type="PANTHER" id="PTHR12753:SF0">
    <property type="entry name" value="ALPHA N-TERMINAL PROTEIN METHYLTRANSFERASE 1"/>
    <property type="match status" value="1"/>
</dbReference>
<evidence type="ECO:0000313" key="6">
    <source>
        <dbReference type="Proteomes" id="UP000288805"/>
    </source>
</evidence>
<keyword evidence="3" id="KW-0949">S-adenosyl-L-methionine</keyword>
<keyword evidence="4" id="KW-0732">Signal</keyword>
<dbReference type="PANTHER" id="PTHR12753">
    <property type="entry name" value="AD-003 - RELATED"/>
    <property type="match status" value="1"/>
</dbReference>